<dbReference type="HOGENOM" id="CLU_3395306_0_0_11"/>
<dbReference type="Proteomes" id="UP000008693">
    <property type="component" value="Chromosome"/>
</dbReference>
<reference evidence="1 2" key="1">
    <citation type="journal article" date="2009" name="PLoS Genet.">
        <title>The Bifidobacterium dentium Bd1 genome sequence reflects its genetic adaptation to the human oral cavity.</title>
        <authorList>
            <person name="Ventura M."/>
            <person name="Turroni F."/>
            <person name="Zomer A."/>
            <person name="Foroni E."/>
            <person name="Giubellini V."/>
            <person name="Bottacini F."/>
            <person name="Canchaya C."/>
            <person name="Claesson M.J."/>
            <person name="He F."/>
            <person name="Mantzourani M."/>
            <person name="Mulas L."/>
            <person name="Ferrarini A."/>
            <person name="Gao B."/>
            <person name="Delledonne M."/>
            <person name="Henrissat B."/>
            <person name="Coutinho P."/>
            <person name="Oggioni M."/>
            <person name="Gupta R.S."/>
            <person name="Zhang Z."/>
            <person name="Beighton D."/>
            <person name="Fitzgerald G.F."/>
            <person name="O'Toole P.W."/>
            <person name="van Sinderen D."/>
        </authorList>
    </citation>
    <scope>NUCLEOTIDE SEQUENCE [LARGE SCALE GENOMIC DNA]</scope>
    <source>
        <strain evidence="2">ATCC 27534 / DSM 20436 / JCM 1195 / Bd1</strain>
    </source>
</reference>
<accession>D2Q5S2</accession>
<evidence type="ECO:0000313" key="1">
    <source>
        <dbReference type="EMBL" id="ADB10287.1"/>
    </source>
</evidence>
<keyword evidence="2" id="KW-1185">Reference proteome</keyword>
<proteinExistence type="predicted"/>
<dbReference type="KEGG" id="bde:BDP_1695"/>
<dbReference type="AlphaFoldDB" id="D2Q5S2"/>
<sequence>MLRIACPVYIGFKYSTSSPALYLVEARRHRN</sequence>
<gene>
    <name evidence="1" type="ordered locus">BDP_1695</name>
</gene>
<protein>
    <submittedName>
        <fullName evidence="1">Uncharacterized protein</fullName>
    </submittedName>
</protein>
<evidence type="ECO:0000313" key="2">
    <source>
        <dbReference type="Proteomes" id="UP000008693"/>
    </source>
</evidence>
<dbReference type="EMBL" id="CP001750">
    <property type="protein sequence ID" value="ADB10287.1"/>
    <property type="molecule type" value="Genomic_DNA"/>
</dbReference>
<organism evidence="1 2">
    <name type="scientific">Bifidobacterium dentium (strain ATCC 27534 / DSM 20436 / JCM 1195 / Bd1)</name>
    <dbReference type="NCBI Taxonomy" id="401473"/>
    <lineage>
        <taxon>Bacteria</taxon>
        <taxon>Bacillati</taxon>
        <taxon>Actinomycetota</taxon>
        <taxon>Actinomycetes</taxon>
        <taxon>Bifidobacteriales</taxon>
        <taxon>Bifidobacteriaceae</taxon>
        <taxon>Bifidobacterium</taxon>
    </lineage>
</organism>
<name>D2Q5S2_BIFDB</name>